<feature type="region of interest" description="Disordered" evidence="2">
    <location>
        <begin position="1"/>
        <end position="46"/>
    </location>
</feature>
<dbReference type="InterPro" id="IPR035899">
    <property type="entry name" value="DBL_dom_sf"/>
</dbReference>
<keyword evidence="1" id="KW-0175">Coiled coil</keyword>
<dbReference type="SMART" id="SM00325">
    <property type="entry name" value="RhoGEF"/>
    <property type="match status" value="1"/>
</dbReference>
<reference evidence="4" key="1">
    <citation type="submission" date="2023-02" db="EMBL/GenBank/DDBJ databases">
        <title>Identification and recombinant expression of a fungal hydrolase from Papiliotrema laurentii that hydrolyzes apple cutin and clears colloidal polyester polyurethane.</title>
        <authorList>
            <consortium name="DOE Joint Genome Institute"/>
            <person name="Roman V.A."/>
            <person name="Bojanowski C."/>
            <person name="Crable B.R."/>
            <person name="Wagner D.N."/>
            <person name="Hung C.S."/>
            <person name="Nadeau L.J."/>
            <person name="Schratz L."/>
            <person name="Haridas S."/>
            <person name="Pangilinan J."/>
            <person name="Lipzen A."/>
            <person name="Na H."/>
            <person name="Yan M."/>
            <person name="Ng V."/>
            <person name="Grigoriev I.V."/>
            <person name="Spatafora J.W."/>
            <person name="Barlow D."/>
            <person name="Biffinger J."/>
            <person name="Kelley-Loughnane N."/>
            <person name="Varaljay V.A."/>
            <person name="Crookes-Goodson W.J."/>
        </authorList>
    </citation>
    <scope>NUCLEOTIDE SEQUENCE</scope>
    <source>
        <strain evidence="4">5307AH</strain>
    </source>
</reference>
<proteinExistence type="predicted"/>
<dbReference type="PANTHER" id="PTHR12673">
    <property type="entry name" value="FACIOGENITAL DYSPLASIA PROTEIN"/>
    <property type="match status" value="1"/>
</dbReference>
<feature type="coiled-coil region" evidence="1">
    <location>
        <begin position="1186"/>
        <end position="1213"/>
    </location>
</feature>
<feature type="compositionally biased region" description="Low complexity" evidence="2">
    <location>
        <begin position="732"/>
        <end position="743"/>
    </location>
</feature>
<evidence type="ECO:0000313" key="4">
    <source>
        <dbReference type="EMBL" id="KAK1922423.1"/>
    </source>
</evidence>
<feature type="compositionally biased region" description="Low complexity" evidence="2">
    <location>
        <begin position="381"/>
        <end position="404"/>
    </location>
</feature>
<feature type="compositionally biased region" description="Low complexity" evidence="2">
    <location>
        <begin position="82"/>
        <end position="96"/>
    </location>
</feature>
<evidence type="ECO:0000259" key="3">
    <source>
        <dbReference type="PROSITE" id="PS50010"/>
    </source>
</evidence>
<feature type="region of interest" description="Disordered" evidence="2">
    <location>
        <begin position="825"/>
        <end position="933"/>
    </location>
</feature>
<evidence type="ECO:0000256" key="1">
    <source>
        <dbReference type="SAM" id="Coils"/>
    </source>
</evidence>
<name>A0AAD9FPB3_PAPLA</name>
<feature type="domain" description="DH" evidence="3">
    <location>
        <begin position="132"/>
        <end position="320"/>
    </location>
</feature>
<keyword evidence="5" id="KW-1185">Reference proteome</keyword>
<gene>
    <name evidence="4" type="ORF">DB88DRAFT_495022</name>
</gene>
<dbReference type="GO" id="GO:0005085">
    <property type="term" value="F:guanyl-nucleotide exchange factor activity"/>
    <property type="evidence" value="ECO:0007669"/>
    <property type="project" value="InterPro"/>
</dbReference>
<dbReference type="Proteomes" id="UP001182556">
    <property type="component" value="Unassembled WGS sequence"/>
</dbReference>
<dbReference type="PANTHER" id="PTHR12673:SF270">
    <property type="entry name" value="FYVE-TYPE DOMAIN-CONTAINING PROTEIN"/>
    <property type="match status" value="1"/>
</dbReference>
<feature type="region of interest" description="Disordered" evidence="2">
    <location>
        <begin position="77"/>
        <end position="120"/>
    </location>
</feature>
<dbReference type="Gene3D" id="1.20.900.10">
    <property type="entry name" value="Dbl homology (DH) domain"/>
    <property type="match status" value="1"/>
</dbReference>
<dbReference type="Pfam" id="PF00621">
    <property type="entry name" value="RhoGEF"/>
    <property type="match status" value="1"/>
</dbReference>
<dbReference type="EMBL" id="JAODAN010000008">
    <property type="protein sequence ID" value="KAK1922423.1"/>
    <property type="molecule type" value="Genomic_DNA"/>
</dbReference>
<evidence type="ECO:0000313" key="5">
    <source>
        <dbReference type="Proteomes" id="UP001182556"/>
    </source>
</evidence>
<feature type="compositionally biased region" description="Polar residues" evidence="2">
    <location>
        <begin position="1222"/>
        <end position="1233"/>
    </location>
</feature>
<accession>A0AAD9FPB3</accession>
<feature type="region of interest" description="Disordered" evidence="2">
    <location>
        <begin position="1054"/>
        <end position="1154"/>
    </location>
</feature>
<feature type="compositionally biased region" description="Basic and acidic residues" evidence="2">
    <location>
        <begin position="1112"/>
        <end position="1122"/>
    </location>
</feature>
<organism evidence="4 5">
    <name type="scientific">Papiliotrema laurentii</name>
    <name type="common">Cryptococcus laurentii</name>
    <dbReference type="NCBI Taxonomy" id="5418"/>
    <lineage>
        <taxon>Eukaryota</taxon>
        <taxon>Fungi</taxon>
        <taxon>Dikarya</taxon>
        <taxon>Basidiomycota</taxon>
        <taxon>Agaricomycotina</taxon>
        <taxon>Tremellomycetes</taxon>
        <taxon>Tremellales</taxon>
        <taxon>Rhynchogastremaceae</taxon>
        <taxon>Papiliotrema</taxon>
    </lineage>
</organism>
<feature type="region of interest" description="Disordered" evidence="2">
    <location>
        <begin position="1214"/>
        <end position="1237"/>
    </location>
</feature>
<feature type="compositionally biased region" description="Basic and acidic residues" evidence="2">
    <location>
        <begin position="842"/>
        <end position="853"/>
    </location>
</feature>
<feature type="compositionally biased region" description="Polar residues" evidence="2">
    <location>
        <begin position="908"/>
        <end position="920"/>
    </location>
</feature>
<comment type="caution">
    <text evidence="4">The sequence shown here is derived from an EMBL/GenBank/DDBJ whole genome shotgun (WGS) entry which is preliminary data.</text>
</comment>
<protein>
    <recommendedName>
        <fullName evidence="3">DH domain-containing protein</fullName>
    </recommendedName>
</protein>
<dbReference type="InterPro" id="IPR051092">
    <property type="entry name" value="FYVE_RhoGEF_PH"/>
</dbReference>
<dbReference type="GO" id="GO:0005737">
    <property type="term" value="C:cytoplasm"/>
    <property type="evidence" value="ECO:0007669"/>
    <property type="project" value="TreeGrafter"/>
</dbReference>
<feature type="region of interest" description="Disordered" evidence="2">
    <location>
        <begin position="370"/>
        <end position="404"/>
    </location>
</feature>
<feature type="coiled-coil region" evidence="1">
    <location>
        <begin position="1372"/>
        <end position="1413"/>
    </location>
</feature>
<feature type="region of interest" description="Disordered" evidence="2">
    <location>
        <begin position="727"/>
        <end position="804"/>
    </location>
</feature>
<dbReference type="PROSITE" id="PS50010">
    <property type="entry name" value="DH_2"/>
    <property type="match status" value="1"/>
</dbReference>
<dbReference type="SUPFAM" id="SSF48065">
    <property type="entry name" value="DBL homology domain (DH-domain)"/>
    <property type="match status" value="1"/>
</dbReference>
<sequence>MPALSSPYKANVSRQRSPSPLPPPVPAKPIDLNNSTRSTDRETGAKITRRAFHCDIVIEREGEETLNLLHHLGTPLAPPSTLPSSAQPSVPSASTSRPVTPARLSHSLGSDDEEGDSASMWSVEKQAEMDQRLQNLIEELVRTERSYLMRIQALKKSYADPLRNFARQEFSKIIPLYEAKALFANIDNIIPASAAFSHDLEAMFAAGAGPSTVGDVCLKHMKELRTFDPYRAYLSKQDESQKMFQEVLKKYSSFAAFIERTKYQTTGMGNIGLRELLMEPVQRIPRYTLLFQTMIKCMPTLSTQRTKLLECIEIASRIAKCEPDPQTVRATVMYCLERNVDGFPANLFSNNRDFIDSIDVDDLPVDLNSATSPGSRFPSRPMSVMSTSTSASTPSLLSLGSSASSSQLPVSPHGYTGGGGVGPALTPLHCTLFLFDDKLMIVKRQHSSISGRKVTGLDDVPKLVKSGGGVAVIDKNGTKKDKLSYRGSVNILDIIATDVGNGDFHLFFESPPIDQGERWSSRSFRSYTIVQPSFSSALDPVTLRKDKLRFLQNLWAAQAHVRAKLLAKESEARGIPRVMMSDEEYGLEAAGETFARAKCFWDIWDRATWTMDTRKAKVAVHIDEDDMSPELSLVDGDPCLVIRLQPMTGGLCRLSYATAANDGEGRALIDMAEVNERIVTTIHRHGVFRFRTSANSCPTTPSSQGHRLRPSLLNLDAISRNLFGQASLSSRSHGSSDVFSTSSSRRKSNISRTSTMDTRVSGSLVDENRQLSRMSSSPSEVRSETQGSPRKPPYVGTEIDMGQSEIDLNERLNLARKNSRTMAMLSPASSRLAAKSVSELRGQMEERQEERQGRTSKLAAKSVADLRRRDDPFTSPEPALPLAEAFRTASPTPMPPVSPTAPLRIRNKTPSPTRGLSQGTPKDLPQPIVIPPNPHTIRSIDVVIDSQNTPKMAERLASDMPALRTEAPVMSGIDSATLSPIAQIKSTIDAAMPVEGNAVSSPRHLPTPPLTVSADGYAVAPLSPRPQGPRGPVARAQTLGTNIGSARTKLRVVSGNGRRVSTGRETIPLKGGEENEAAPQDTPTILLSKRQHSEDAFSPRKRSPTRSPLALRADDQEVRVAEPLRIPSGGARKPQSRRTSGHNTPRKGSVNHRRVSAGTASLISQNTGTSVTEVGATEHRNAMSAIDSTRRNIDESRASVKRLKAEVQGLRKQLVSGVENARPSSTYSNSSLPRSPHRRNINRLVESSPMFDDTPTSSRIYTGRHDIDCNVLDDTARGLYAMADKIEALLRTATADGNQSEALVSRLQTQYTDRETEVKLLQAQVARGKEAQELLRQQLADVQVEVDVIYEAFNKELDGMFEDAQLPPTEAFEAMRRDLQEAKGQRNDLALENMKLKRELEEANLKREQWSRLLREKGMA</sequence>
<dbReference type="CDD" id="cd00160">
    <property type="entry name" value="RhoGEF"/>
    <property type="match status" value="1"/>
</dbReference>
<dbReference type="InterPro" id="IPR000219">
    <property type="entry name" value="DH_dom"/>
</dbReference>
<evidence type="ECO:0000256" key="2">
    <source>
        <dbReference type="SAM" id="MobiDB-lite"/>
    </source>
</evidence>